<gene>
    <name evidence="1" type="ORF">CEXT_624281</name>
</gene>
<protein>
    <submittedName>
        <fullName evidence="1">Uncharacterized protein</fullName>
    </submittedName>
</protein>
<evidence type="ECO:0000313" key="2">
    <source>
        <dbReference type="Proteomes" id="UP001054945"/>
    </source>
</evidence>
<evidence type="ECO:0000313" key="1">
    <source>
        <dbReference type="EMBL" id="GIY85041.1"/>
    </source>
</evidence>
<proteinExistence type="predicted"/>
<comment type="caution">
    <text evidence="1">The sequence shown here is derived from an EMBL/GenBank/DDBJ whole genome shotgun (WGS) entry which is preliminary data.</text>
</comment>
<dbReference type="EMBL" id="BPLR01016608">
    <property type="protein sequence ID" value="GIY85041.1"/>
    <property type="molecule type" value="Genomic_DNA"/>
</dbReference>
<name>A0AAV4WQ41_CAEEX</name>
<dbReference type="Proteomes" id="UP001054945">
    <property type="component" value="Unassembled WGS sequence"/>
</dbReference>
<organism evidence="1 2">
    <name type="scientific">Caerostris extrusa</name>
    <name type="common">Bark spider</name>
    <name type="synonym">Caerostris bankana</name>
    <dbReference type="NCBI Taxonomy" id="172846"/>
    <lineage>
        <taxon>Eukaryota</taxon>
        <taxon>Metazoa</taxon>
        <taxon>Ecdysozoa</taxon>
        <taxon>Arthropoda</taxon>
        <taxon>Chelicerata</taxon>
        <taxon>Arachnida</taxon>
        <taxon>Araneae</taxon>
        <taxon>Araneomorphae</taxon>
        <taxon>Entelegynae</taxon>
        <taxon>Araneoidea</taxon>
        <taxon>Araneidae</taxon>
        <taxon>Caerostris</taxon>
    </lineage>
</organism>
<dbReference type="AlphaFoldDB" id="A0AAV4WQ41"/>
<reference evidence="1 2" key="1">
    <citation type="submission" date="2021-06" db="EMBL/GenBank/DDBJ databases">
        <title>Caerostris extrusa draft genome.</title>
        <authorList>
            <person name="Kono N."/>
            <person name="Arakawa K."/>
        </authorList>
    </citation>
    <scope>NUCLEOTIDE SEQUENCE [LARGE SCALE GENOMIC DNA]</scope>
</reference>
<sequence>MERIRLLPDDQVFLSDSEKYGYYNDHHMDFEFVITKLFIYNEITTQCLVTACEVPTKWSFFVQYIAPNVTNDAGVFGLYLDRHDHEKRKVTVSLEMEFYFRIRNDPEYRCCIQSRVDELTVEPSEKEQSIHFFQTSVPNVLLSRYFRARIYVRLSVTNCCGSVCAVY</sequence>
<keyword evidence="2" id="KW-1185">Reference proteome</keyword>
<accession>A0AAV4WQ41</accession>